<sequence length="406" mass="45425">MSFQMPHTQSLSPHNREWRASTARRNISNPYSLAIPPNSKRTSRDVRIPSIPPSEYEISIRPSFKSSTSSDTLEVPKKAVIAPSKLRSDGYAEKDYMEVFAGCEEYQPEYEPLPKQSRIYGMLKDRFIALSVTFGIAVILAIAIPLGIILPQRLIKPLPINVLIPFYMYPAPGAWEPLFEAIGKHVDANFTVVINPADGPGPAVWPTGEYLSVVKALNKYSNVQTLGYIDTARGAVDNATVRKEIETYAGWSNVSSDLTLAGIFFDQTPYKMDNESVAYRYLTNISAIVRHSDGFGGNSLVVHNPGRVPDASLMGSMPNLTVIFEGEYVNMPRKENLNSKLDGLRQNRKDLAMLVHSVPRGLGNTGLRRIIDDVRRDVEWLCLTDLTEKVYEGYGTLLKQWLEVIW</sequence>
<dbReference type="OrthoDB" id="5342184at2759"/>
<protein>
    <recommendedName>
        <fullName evidence="5">Spherulin 4-like cell surface protein</fullName>
    </recommendedName>
</protein>
<proteinExistence type="predicted"/>
<feature type="compositionally biased region" description="Polar residues" evidence="1">
    <location>
        <begin position="1"/>
        <end position="13"/>
    </location>
</feature>
<name>E4ZQA5_LEPMJ</name>
<keyword evidence="2" id="KW-0472">Membrane</keyword>
<reference evidence="4" key="1">
    <citation type="journal article" date="2011" name="Nat. Commun.">
        <title>Effector diversification within compartments of the Leptosphaeria maculans genome affected by Repeat-Induced Point mutations.</title>
        <authorList>
            <person name="Rouxel T."/>
            <person name="Grandaubert J."/>
            <person name="Hane J.K."/>
            <person name="Hoede C."/>
            <person name="van de Wouw A.P."/>
            <person name="Couloux A."/>
            <person name="Dominguez V."/>
            <person name="Anthouard V."/>
            <person name="Bally P."/>
            <person name="Bourras S."/>
            <person name="Cozijnsen A.J."/>
            <person name="Ciuffetti L.M."/>
            <person name="Degrave A."/>
            <person name="Dilmaghani A."/>
            <person name="Duret L."/>
            <person name="Fudal I."/>
            <person name="Goodwin S.B."/>
            <person name="Gout L."/>
            <person name="Glaser N."/>
            <person name="Linglin J."/>
            <person name="Kema G.H.J."/>
            <person name="Lapalu N."/>
            <person name="Lawrence C.B."/>
            <person name="May K."/>
            <person name="Meyer M."/>
            <person name="Ollivier B."/>
            <person name="Poulain J."/>
            <person name="Schoch C.L."/>
            <person name="Simon A."/>
            <person name="Spatafora J.W."/>
            <person name="Stachowiak A."/>
            <person name="Turgeon B.G."/>
            <person name="Tyler B.M."/>
            <person name="Vincent D."/>
            <person name="Weissenbach J."/>
            <person name="Amselem J."/>
            <person name="Quesneville H."/>
            <person name="Oliver R.P."/>
            <person name="Wincker P."/>
            <person name="Balesdent M.-H."/>
            <person name="Howlett B.J."/>
        </authorList>
    </citation>
    <scope>NUCLEOTIDE SEQUENCE [LARGE SCALE GENOMIC DNA]</scope>
    <source>
        <strain evidence="4">JN3 / isolate v23.1.3 / race Av1-4-5-6-7-8</strain>
    </source>
</reference>
<dbReference type="InParanoid" id="E4ZQA5"/>
<dbReference type="EMBL" id="FP929116">
    <property type="protein sequence ID" value="CBX93967.1"/>
    <property type="molecule type" value="Genomic_DNA"/>
</dbReference>
<evidence type="ECO:0008006" key="5">
    <source>
        <dbReference type="Google" id="ProtNLM"/>
    </source>
</evidence>
<dbReference type="eggNOG" id="ENOG502SHPJ">
    <property type="taxonomic scope" value="Eukaryota"/>
</dbReference>
<evidence type="ECO:0000313" key="3">
    <source>
        <dbReference type="EMBL" id="CBX93967.1"/>
    </source>
</evidence>
<dbReference type="OMA" id="GIFFDQT"/>
<dbReference type="PANTHER" id="PTHR35040:SF7">
    <property type="entry name" value="FIBRONECTIN TYPE-III DOMAIN-CONTAINING PROTEIN-RELATED"/>
    <property type="match status" value="1"/>
</dbReference>
<keyword evidence="4" id="KW-1185">Reference proteome</keyword>
<dbReference type="STRING" id="985895.E4ZQA5"/>
<keyword evidence="2" id="KW-1133">Transmembrane helix</keyword>
<dbReference type="Pfam" id="PF12138">
    <property type="entry name" value="Spherulin4"/>
    <property type="match status" value="1"/>
</dbReference>
<dbReference type="InterPro" id="IPR021986">
    <property type="entry name" value="Spherulin4"/>
</dbReference>
<keyword evidence="2" id="KW-0812">Transmembrane</keyword>
<dbReference type="Proteomes" id="UP000002668">
    <property type="component" value="Genome"/>
</dbReference>
<feature type="transmembrane region" description="Helical" evidence="2">
    <location>
        <begin position="127"/>
        <end position="150"/>
    </location>
</feature>
<evidence type="ECO:0000256" key="1">
    <source>
        <dbReference type="SAM" id="MobiDB-lite"/>
    </source>
</evidence>
<organism evidence="4">
    <name type="scientific">Leptosphaeria maculans (strain JN3 / isolate v23.1.3 / race Av1-4-5-6-7-8)</name>
    <name type="common">Blackleg fungus</name>
    <name type="synonym">Phoma lingam</name>
    <dbReference type="NCBI Taxonomy" id="985895"/>
    <lineage>
        <taxon>Eukaryota</taxon>
        <taxon>Fungi</taxon>
        <taxon>Dikarya</taxon>
        <taxon>Ascomycota</taxon>
        <taxon>Pezizomycotina</taxon>
        <taxon>Dothideomycetes</taxon>
        <taxon>Pleosporomycetidae</taxon>
        <taxon>Pleosporales</taxon>
        <taxon>Pleosporineae</taxon>
        <taxon>Leptosphaeriaceae</taxon>
        <taxon>Plenodomus</taxon>
        <taxon>Plenodomus lingam/Leptosphaeria maculans species complex</taxon>
    </lineage>
</organism>
<gene>
    <name evidence="3" type="ORF">LEMA_P036410.1</name>
</gene>
<dbReference type="HOGENOM" id="CLU_032579_0_0_1"/>
<dbReference type="AlphaFoldDB" id="E4ZQA5"/>
<accession>E4ZQA5</accession>
<dbReference type="VEuPathDB" id="FungiDB:LEMA_P036410.1"/>
<dbReference type="PANTHER" id="PTHR35040">
    <property type="match status" value="1"/>
</dbReference>
<evidence type="ECO:0000313" key="4">
    <source>
        <dbReference type="Proteomes" id="UP000002668"/>
    </source>
</evidence>
<feature type="region of interest" description="Disordered" evidence="1">
    <location>
        <begin position="1"/>
        <end position="49"/>
    </location>
</feature>
<evidence type="ECO:0000256" key="2">
    <source>
        <dbReference type="SAM" id="Phobius"/>
    </source>
</evidence>